<keyword evidence="2" id="KW-1185">Reference proteome</keyword>
<dbReference type="EMBL" id="CP073720">
    <property type="protein sequence ID" value="UWP85813.1"/>
    <property type="molecule type" value="Genomic_DNA"/>
</dbReference>
<protein>
    <submittedName>
        <fullName evidence="1">Uncharacterized protein</fullName>
    </submittedName>
</protein>
<accession>A0ABY5WAU0</accession>
<proteinExistence type="predicted"/>
<sequence length="99" mass="11112">MPNPIPAHVVEAWSVLPDRLCPCRAKCGRNVKVVCEAGWNNIGDWLPPHVVDAPLDPDLLVQVLIYWVLPDGASNADFNREYDRLEAEVDAILREWVPA</sequence>
<evidence type="ECO:0000313" key="2">
    <source>
        <dbReference type="Proteomes" id="UP001059617"/>
    </source>
</evidence>
<reference evidence="1" key="1">
    <citation type="submission" date="2021-04" db="EMBL/GenBank/DDBJ databases">
        <authorList>
            <person name="Hartkoorn R.C."/>
            <person name="Beaudoing E."/>
            <person name="Hot D."/>
        </authorList>
    </citation>
    <scope>NUCLEOTIDE SEQUENCE</scope>
    <source>
        <strain evidence="1">NRRL B-16292</strain>
    </source>
</reference>
<evidence type="ECO:0000313" key="1">
    <source>
        <dbReference type="EMBL" id="UWP85813.1"/>
    </source>
</evidence>
<name>A0ABY5WAU0_9ACTN</name>
<gene>
    <name evidence="1" type="ORF">Dfulv_16835</name>
</gene>
<dbReference type="Proteomes" id="UP001059617">
    <property type="component" value="Chromosome"/>
</dbReference>
<organism evidence="1 2">
    <name type="scientific">Dactylosporangium fulvum</name>
    <dbReference type="NCBI Taxonomy" id="53359"/>
    <lineage>
        <taxon>Bacteria</taxon>
        <taxon>Bacillati</taxon>
        <taxon>Actinomycetota</taxon>
        <taxon>Actinomycetes</taxon>
        <taxon>Micromonosporales</taxon>
        <taxon>Micromonosporaceae</taxon>
        <taxon>Dactylosporangium</taxon>
    </lineage>
</organism>
<reference evidence="1" key="2">
    <citation type="submission" date="2022-09" db="EMBL/GenBank/DDBJ databases">
        <title>Biosynthetic gene clusters of Dactylosporangioum fulvum.</title>
        <authorList>
            <person name="Caradec T."/>
        </authorList>
    </citation>
    <scope>NUCLEOTIDE SEQUENCE</scope>
    <source>
        <strain evidence="1">NRRL B-16292</strain>
    </source>
</reference>
<dbReference type="RefSeq" id="WP_259864099.1">
    <property type="nucleotide sequence ID" value="NZ_BAAAST010000073.1"/>
</dbReference>